<dbReference type="RefSeq" id="WP_055246040.1">
    <property type="nucleotide sequence ID" value="NZ_CABIWA010000001.1"/>
</dbReference>
<dbReference type="SMART" id="SM00829">
    <property type="entry name" value="PKS_ER"/>
    <property type="match status" value="1"/>
</dbReference>
<sequence>MVNKAAFVMEKRKIEIMDSPMPEMKPGYVKVKVGYCGVCGSDVHHFLNLEPDFWPQCYPFIIGHEFAGTVVEVAGDVKDLKVGDRVCVEPGTFCGKCEWCRKGRYNLCKNMEFLSAPPVRGAMREYITHPAELCFKLPDHVSTMEGALVEPLAVGMNAVVRSGIHVGDSAVVLGTGCIGLVTIMSLKAAGITDITAVDLYDIRLEKALEVGATRAINTAGKDTVAEVLKYYDGIGPDFVFETAGSRHTAEAAVYICKKGGVIMQVGNVVGETSLNLQKMCDKELTFMTNFRYLNIYPTCVEAIAAGRINVKDIVSRVYPLDDAMQAFEDCVNKRQSMVKAVLKISDD</sequence>
<dbReference type="InterPro" id="IPR011032">
    <property type="entry name" value="GroES-like_sf"/>
</dbReference>
<dbReference type="PANTHER" id="PTHR43161:SF9">
    <property type="entry name" value="SORBITOL DEHYDROGENASE"/>
    <property type="match status" value="1"/>
</dbReference>
<dbReference type="InterPro" id="IPR002328">
    <property type="entry name" value="ADH_Zn_CS"/>
</dbReference>
<reference evidence="11" key="2">
    <citation type="submission" date="2017-04" db="EMBL/GenBank/DDBJ databases">
        <title>Function of individual gut microbiota members based on whole genome sequencing of pure cultures obtained from chicken caecum.</title>
        <authorList>
            <person name="Medvecky M."/>
            <person name="Cejkova D."/>
            <person name="Polansky O."/>
            <person name="Karasova D."/>
            <person name="Kubasova T."/>
            <person name="Cizek A."/>
            <person name="Rychlik I."/>
        </authorList>
    </citation>
    <scope>NUCLEOTIDE SEQUENCE [LARGE SCALE GENOMIC DNA]</scope>
    <source>
        <strain evidence="11">An175</strain>
    </source>
</reference>
<dbReference type="Proteomes" id="UP000095765">
    <property type="component" value="Unassembled WGS sequence"/>
</dbReference>
<dbReference type="EC" id="1.1.1.14" evidence="8"/>
<evidence type="ECO:0000256" key="2">
    <source>
        <dbReference type="ARBA" id="ARBA00008072"/>
    </source>
</evidence>
<dbReference type="CDD" id="cd05285">
    <property type="entry name" value="sorbitol_DH"/>
    <property type="match status" value="1"/>
</dbReference>
<feature type="domain" description="Enoyl reductase (ER)" evidence="7">
    <location>
        <begin position="11"/>
        <end position="342"/>
    </location>
</feature>
<name>A0A174U7R6_9FIRM</name>
<evidence type="ECO:0000256" key="6">
    <source>
        <dbReference type="RuleBase" id="RU361277"/>
    </source>
</evidence>
<evidence type="ECO:0000313" key="11">
    <source>
        <dbReference type="Proteomes" id="UP000196386"/>
    </source>
</evidence>
<evidence type="ECO:0000256" key="4">
    <source>
        <dbReference type="ARBA" id="ARBA00022833"/>
    </source>
</evidence>
<dbReference type="Proteomes" id="UP000196386">
    <property type="component" value="Unassembled WGS sequence"/>
</dbReference>
<comment type="similarity">
    <text evidence="2 6">Belongs to the zinc-containing alcohol dehydrogenase family.</text>
</comment>
<reference evidence="9" key="3">
    <citation type="journal article" date="2018" name="BMC Genomics">
        <title>Whole genome sequencing and function prediction of 133 gut anaerobes isolated from chicken caecum in pure cultures.</title>
        <authorList>
            <person name="Medvecky M."/>
            <person name="Cejkova D."/>
            <person name="Polansky O."/>
            <person name="Karasova D."/>
            <person name="Kubasova T."/>
            <person name="Cizek A."/>
            <person name="Rychlik I."/>
        </authorList>
    </citation>
    <scope>NUCLEOTIDE SEQUENCE</scope>
    <source>
        <strain evidence="9">An175</strain>
    </source>
</reference>
<dbReference type="EMBL" id="NFKP01000019">
    <property type="protein sequence ID" value="OUP68349.1"/>
    <property type="molecule type" value="Genomic_DNA"/>
</dbReference>
<protein>
    <submittedName>
        <fullName evidence="9">NAD(P)-dependent alcohol dehydrogenase</fullName>
    </submittedName>
    <submittedName>
        <fullName evidence="8">Sorbitol dehydrogenase</fullName>
        <ecNumber evidence="8">1.1.1.14</ecNumber>
    </submittedName>
</protein>
<accession>A0A174U7R6</accession>
<dbReference type="InterPro" id="IPR013154">
    <property type="entry name" value="ADH-like_N"/>
</dbReference>
<dbReference type="SUPFAM" id="SSF50129">
    <property type="entry name" value="GroES-like"/>
    <property type="match status" value="1"/>
</dbReference>
<dbReference type="Pfam" id="PF00107">
    <property type="entry name" value="ADH_zinc_N"/>
    <property type="match status" value="1"/>
</dbReference>
<keyword evidence="5 8" id="KW-0560">Oxidoreductase</keyword>
<proteinExistence type="inferred from homology"/>
<reference evidence="8 10" key="1">
    <citation type="submission" date="2015-09" db="EMBL/GenBank/DDBJ databases">
        <authorList>
            <consortium name="Pathogen Informatics"/>
        </authorList>
    </citation>
    <scope>NUCLEOTIDE SEQUENCE [LARGE SCALE GENOMIC DNA]</scope>
    <source>
        <strain evidence="8 10">2789STDY5834939</strain>
    </source>
</reference>
<organism evidence="8 10">
    <name type="scientific">Anaerotruncus colihominis</name>
    <dbReference type="NCBI Taxonomy" id="169435"/>
    <lineage>
        <taxon>Bacteria</taxon>
        <taxon>Bacillati</taxon>
        <taxon>Bacillota</taxon>
        <taxon>Clostridia</taxon>
        <taxon>Eubacteriales</taxon>
        <taxon>Oscillospiraceae</taxon>
        <taxon>Anaerotruncus</taxon>
    </lineage>
</organism>
<evidence type="ECO:0000313" key="10">
    <source>
        <dbReference type="Proteomes" id="UP000095765"/>
    </source>
</evidence>
<dbReference type="EMBL" id="CZBE01000033">
    <property type="protein sequence ID" value="CUQ18302.1"/>
    <property type="molecule type" value="Genomic_DNA"/>
</dbReference>
<keyword evidence="3 6" id="KW-0479">Metal-binding</keyword>
<evidence type="ECO:0000313" key="8">
    <source>
        <dbReference type="EMBL" id="CUQ18302.1"/>
    </source>
</evidence>
<dbReference type="OrthoDB" id="9777057at2"/>
<evidence type="ECO:0000313" key="9">
    <source>
        <dbReference type="EMBL" id="OUP68349.1"/>
    </source>
</evidence>
<dbReference type="InterPro" id="IPR020843">
    <property type="entry name" value="ER"/>
</dbReference>
<dbReference type="Pfam" id="PF08240">
    <property type="entry name" value="ADH_N"/>
    <property type="match status" value="1"/>
</dbReference>
<evidence type="ECO:0000256" key="3">
    <source>
        <dbReference type="ARBA" id="ARBA00022723"/>
    </source>
</evidence>
<dbReference type="InterPro" id="IPR036291">
    <property type="entry name" value="NAD(P)-bd_dom_sf"/>
</dbReference>
<evidence type="ECO:0000259" key="7">
    <source>
        <dbReference type="SMART" id="SM00829"/>
    </source>
</evidence>
<dbReference type="GO" id="GO:0003939">
    <property type="term" value="F:L-iditol 2-dehydrogenase (NAD+) activity"/>
    <property type="evidence" value="ECO:0007669"/>
    <property type="project" value="UniProtKB-EC"/>
</dbReference>
<dbReference type="AlphaFoldDB" id="A0A174U7R6"/>
<comment type="cofactor">
    <cofactor evidence="1 6">
        <name>Zn(2+)</name>
        <dbReference type="ChEBI" id="CHEBI:29105"/>
    </cofactor>
</comment>
<dbReference type="InterPro" id="IPR045306">
    <property type="entry name" value="SDH-like"/>
</dbReference>
<dbReference type="GO" id="GO:0008270">
    <property type="term" value="F:zinc ion binding"/>
    <property type="evidence" value="ECO:0007669"/>
    <property type="project" value="InterPro"/>
</dbReference>
<dbReference type="Gene3D" id="3.40.50.720">
    <property type="entry name" value="NAD(P)-binding Rossmann-like Domain"/>
    <property type="match status" value="1"/>
</dbReference>
<keyword evidence="4 6" id="KW-0862">Zinc</keyword>
<evidence type="ECO:0000256" key="5">
    <source>
        <dbReference type="ARBA" id="ARBA00023002"/>
    </source>
</evidence>
<evidence type="ECO:0000256" key="1">
    <source>
        <dbReference type="ARBA" id="ARBA00001947"/>
    </source>
</evidence>
<dbReference type="SUPFAM" id="SSF51735">
    <property type="entry name" value="NAD(P)-binding Rossmann-fold domains"/>
    <property type="match status" value="1"/>
</dbReference>
<dbReference type="Gene3D" id="3.90.180.10">
    <property type="entry name" value="Medium-chain alcohol dehydrogenases, catalytic domain"/>
    <property type="match status" value="1"/>
</dbReference>
<dbReference type="InterPro" id="IPR013149">
    <property type="entry name" value="ADH-like_C"/>
</dbReference>
<dbReference type="PROSITE" id="PS00059">
    <property type="entry name" value="ADH_ZINC"/>
    <property type="match status" value="1"/>
</dbReference>
<gene>
    <name evidence="8" type="primary">gutB_2</name>
    <name evidence="9" type="ORF">B5F11_14030</name>
    <name evidence="8" type="ORF">ERS852551_03451</name>
</gene>
<dbReference type="PANTHER" id="PTHR43161">
    <property type="entry name" value="SORBITOL DEHYDROGENASE"/>
    <property type="match status" value="1"/>
</dbReference>